<name>A0A841SUX0_9BACL</name>
<dbReference type="EMBL" id="JACJVQ010000008">
    <property type="protein sequence ID" value="MBB6635052.1"/>
    <property type="molecule type" value="Genomic_DNA"/>
</dbReference>
<comment type="subcellular location">
    <subcellularLocation>
        <location evidence="1 7">Cell membrane</location>
        <topology evidence="1 7">Multi-pass membrane protein</topology>
    </subcellularLocation>
</comment>
<evidence type="ECO:0000256" key="7">
    <source>
        <dbReference type="RuleBase" id="RU363032"/>
    </source>
</evidence>
<dbReference type="GO" id="GO:0055085">
    <property type="term" value="P:transmembrane transport"/>
    <property type="evidence" value="ECO:0007669"/>
    <property type="project" value="InterPro"/>
</dbReference>
<keyword evidence="6 7" id="KW-0472">Membrane</keyword>
<evidence type="ECO:0000256" key="6">
    <source>
        <dbReference type="ARBA" id="ARBA00023136"/>
    </source>
</evidence>
<evidence type="ECO:0000313" key="9">
    <source>
        <dbReference type="EMBL" id="MBB6635052.1"/>
    </source>
</evidence>
<dbReference type="AlphaFoldDB" id="A0A841SUX0"/>
<feature type="transmembrane region" description="Helical" evidence="7">
    <location>
        <begin position="144"/>
        <end position="162"/>
    </location>
</feature>
<proteinExistence type="inferred from homology"/>
<dbReference type="SUPFAM" id="SSF161098">
    <property type="entry name" value="MetI-like"/>
    <property type="match status" value="1"/>
</dbReference>
<dbReference type="Gene3D" id="1.10.3720.10">
    <property type="entry name" value="MetI-like"/>
    <property type="match status" value="1"/>
</dbReference>
<keyword evidence="5 7" id="KW-1133">Transmembrane helix</keyword>
<dbReference type="PANTHER" id="PTHR43744:SF9">
    <property type="entry name" value="POLYGALACTURONAN_RHAMNOGALACTURONAN TRANSPORT SYSTEM PERMEASE PROTEIN YTCP"/>
    <property type="match status" value="1"/>
</dbReference>
<evidence type="ECO:0000256" key="4">
    <source>
        <dbReference type="ARBA" id="ARBA00022692"/>
    </source>
</evidence>
<feature type="transmembrane region" description="Helical" evidence="7">
    <location>
        <begin position="228"/>
        <end position="251"/>
    </location>
</feature>
<keyword evidence="3" id="KW-1003">Cell membrane</keyword>
<evidence type="ECO:0000313" key="10">
    <source>
        <dbReference type="Proteomes" id="UP000535838"/>
    </source>
</evidence>
<dbReference type="InterPro" id="IPR035906">
    <property type="entry name" value="MetI-like_sf"/>
</dbReference>
<organism evidence="9 10">
    <name type="scientific">Cohnella thailandensis</name>
    <dbReference type="NCBI Taxonomy" id="557557"/>
    <lineage>
        <taxon>Bacteria</taxon>
        <taxon>Bacillati</taxon>
        <taxon>Bacillota</taxon>
        <taxon>Bacilli</taxon>
        <taxon>Bacillales</taxon>
        <taxon>Paenibacillaceae</taxon>
        <taxon>Cohnella</taxon>
    </lineage>
</organism>
<evidence type="ECO:0000256" key="3">
    <source>
        <dbReference type="ARBA" id="ARBA00022475"/>
    </source>
</evidence>
<comment type="similarity">
    <text evidence="7">Belongs to the binding-protein-dependent transport system permease family.</text>
</comment>
<feature type="transmembrane region" description="Helical" evidence="7">
    <location>
        <begin position="110"/>
        <end position="132"/>
    </location>
</feature>
<evidence type="ECO:0000259" key="8">
    <source>
        <dbReference type="PROSITE" id="PS50928"/>
    </source>
</evidence>
<keyword evidence="4 7" id="KW-0812">Transmembrane</keyword>
<evidence type="ECO:0000256" key="1">
    <source>
        <dbReference type="ARBA" id="ARBA00004651"/>
    </source>
</evidence>
<sequence length="295" mass="32094">MSTTALGRNKAVDLALYGLLSLFALATLLPFIYIVLVSFTSPSEYARTPILLFPREWSTASYDYIFRSGSFMRSMGVSGFLAIVGTACSLLVTSTLAYGLSRSRLKGRRVILGGILFTMLFNPGMIPAYMIVKEYGLMNSIWSLILPSLSSAFYVLLMKGFFQEIPAELEESAKMDGSSDIGVFFRIIVPVSIPAIAAFGLFYGVGFWNTFFAGVMYITDDAKRPLQVVLQMMLLNASTGVGSGAAAQALSVEQRLPPETLKMAAVIVSSLPIIAVYPFLQRYFVSGMMLGSVKG</sequence>
<feature type="transmembrane region" description="Helical" evidence="7">
    <location>
        <begin position="263"/>
        <end position="280"/>
    </location>
</feature>
<keyword evidence="10" id="KW-1185">Reference proteome</keyword>
<dbReference type="InterPro" id="IPR000515">
    <property type="entry name" value="MetI-like"/>
</dbReference>
<protein>
    <submittedName>
        <fullName evidence="9">Carbohydrate ABC transporter permease</fullName>
    </submittedName>
</protein>
<feature type="transmembrane region" description="Helical" evidence="7">
    <location>
        <begin position="183"/>
        <end position="208"/>
    </location>
</feature>
<keyword evidence="2 7" id="KW-0813">Transport</keyword>
<dbReference type="PANTHER" id="PTHR43744">
    <property type="entry name" value="ABC TRANSPORTER PERMEASE PROTEIN MG189-RELATED-RELATED"/>
    <property type="match status" value="1"/>
</dbReference>
<reference evidence="9 10" key="1">
    <citation type="submission" date="2020-08" db="EMBL/GenBank/DDBJ databases">
        <title>Cohnella phylogeny.</title>
        <authorList>
            <person name="Dunlap C."/>
        </authorList>
    </citation>
    <scope>NUCLEOTIDE SEQUENCE [LARGE SCALE GENOMIC DNA]</scope>
    <source>
        <strain evidence="9 10">DSM 25241</strain>
    </source>
</reference>
<accession>A0A841SUX0</accession>
<dbReference type="Proteomes" id="UP000535838">
    <property type="component" value="Unassembled WGS sequence"/>
</dbReference>
<feature type="transmembrane region" description="Helical" evidence="7">
    <location>
        <begin position="77"/>
        <end position="98"/>
    </location>
</feature>
<comment type="caution">
    <text evidence="9">The sequence shown here is derived from an EMBL/GenBank/DDBJ whole genome shotgun (WGS) entry which is preliminary data.</text>
</comment>
<feature type="domain" description="ABC transmembrane type-1" evidence="8">
    <location>
        <begin position="75"/>
        <end position="280"/>
    </location>
</feature>
<evidence type="ECO:0000256" key="5">
    <source>
        <dbReference type="ARBA" id="ARBA00022989"/>
    </source>
</evidence>
<dbReference type="CDD" id="cd06261">
    <property type="entry name" value="TM_PBP2"/>
    <property type="match status" value="1"/>
</dbReference>
<dbReference type="GO" id="GO:0005886">
    <property type="term" value="C:plasma membrane"/>
    <property type="evidence" value="ECO:0007669"/>
    <property type="project" value="UniProtKB-SubCell"/>
</dbReference>
<gene>
    <name evidence="9" type="ORF">H7B67_13100</name>
</gene>
<dbReference type="PROSITE" id="PS50928">
    <property type="entry name" value="ABC_TM1"/>
    <property type="match status" value="1"/>
</dbReference>
<dbReference type="Pfam" id="PF00528">
    <property type="entry name" value="BPD_transp_1"/>
    <property type="match status" value="1"/>
</dbReference>
<feature type="transmembrane region" description="Helical" evidence="7">
    <location>
        <begin position="12"/>
        <end position="36"/>
    </location>
</feature>
<evidence type="ECO:0000256" key="2">
    <source>
        <dbReference type="ARBA" id="ARBA00022448"/>
    </source>
</evidence>